<evidence type="ECO:0000256" key="1">
    <source>
        <dbReference type="ARBA" id="ARBA00022729"/>
    </source>
</evidence>
<evidence type="ECO:0000256" key="3">
    <source>
        <dbReference type="SAM" id="SignalP"/>
    </source>
</evidence>
<dbReference type="PANTHER" id="PTHR43649">
    <property type="entry name" value="ARABINOSE-BINDING PROTEIN-RELATED"/>
    <property type="match status" value="1"/>
</dbReference>
<keyword evidence="5" id="KW-1185">Reference proteome</keyword>
<dbReference type="Gene3D" id="3.40.190.10">
    <property type="entry name" value="Periplasmic binding protein-like II"/>
    <property type="match status" value="2"/>
</dbReference>
<gene>
    <name evidence="4" type="ORF">DQG23_03070</name>
</gene>
<dbReference type="PANTHER" id="PTHR43649:SF33">
    <property type="entry name" value="POLYGALACTURONAN_RHAMNOGALACTURONAN-BINDING PROTEIN YTCQ"/>
    <property type="match status" value="1"/>
</dbReference>
<dbReference type="Proteomes" id="UP000250369">
    <property type="component" value="Unassembled WGS sequence"/>
</dbReference>
<evidence type="ECO:0000256" key="2">
    <source>
        <dbReference type="SAM" id="MobiDB-lite"/>
    </source>
</evidence>
<accession>A0A329MUD5</accession>
<dbReference type="AlphaFoldDB" id="A0A329MUD5"/>
<reference evidence="4 5" key="1">
    <citation type="journal article" date="2009" name="Int. J. Syst. Evol. Microbiol.">
        <title>Paenibacillus contaminans sp. nov., isolated from a contaminated laboratory plate.</title>
        <authorList>
            <person name="Chou J.H."/>
            <person name="Lee J.H."/>
            <person name="Lin M.C."/>
            <person name="Chang P.S."/>
            <person name="Arun A.B."/>
            <person name="Young C.C."/>
            <person name="Chen W.M."/>
        </authorList>
    </citation>
    <scope>NUCLEOTIDE SEQUENCE [LARGE SCALE GENOMIC DNA]</scope>
    <source>
        <strain evidence="4 5">CKOBP-6</strain>
    </source>
</reference>
<dbReference type="InterPro" id="IPR050490">
    <property type="entry name" value="Bact_solute-bd_prot1"/>
</dbReference>
<evidence type="ECO:0000313" key="5">
    <source>
        <dbReference type="Proteomes" id="UP000250369"/>
    </source>
</evidence>
<protein>
    <recommendedName>
        <fullName evidence="6">ABC transporter substrate-binding protein</fullName>
    </recommendedName>
</protein>
<feature type="region of interest" description="Disordered" evidence="2">
    <location>
        <begin position="27"/>
        <end position="62"/>
    </location>
</feature>
<dbReference type="OrthoDB" id="9787283at2"/>
<name>A0A329MUD5_9BACL</name>
<dbReference type="PROSITE" id="PS51257">
    <property type="entry name" value="PROKAR_LIPOPROTEIN"/>
    <property type="match status" value="1"/>
</dbReference>
<evidence type="ECO:0008006" key="6">
    <source>
        <dbReference type="Google" id="ProtNLM"/>
    </source>
</evidence>
<keyword evidence="1 3" id="KW-0732">Signal</keyword>
<sequence>MRKRRSTRFAVIVSVVLCLLLAACTSGTDSGKGDPAGKSSEPKAETGNSASPTAKASDMTAPGEFPIVTKKQEISMYTPKISWITEWENNAATKWLEKKTNIDVNFVLGPETAEEAKQKLNLMLASGSKLPDVFMKSGLSTDQIATYGSQGLFLPLNDYIEKYGTNYKKLIEKYPNLLKQITAPDGKIYALPYVAECMHCMYSQRFWINQKWLDAAGQKMPTTPDELYNVFMAFKQAKDLNGNGKQDEIPLIATIDGWNGELTGFLMNPFVPSNGKAYGWLYMDNNQVKASYMQDGWKDGLKFLKKMYDDGLIDKEAFSLKASQAKVLIGGPDGNRVGAFADGALSSVIDIGVKGARDDFVVVPPLKGASGKQITPWYEPFGSPSFVITKYAANPEVAFRLGDALATDYSRDLEWRNFFYGPEGDTWVKPEQGVKGLNGQQALWKQTFQWGTPNDKFWATTGILYASADDKGTLAVTNDGSFNQEQILWDAAVKDYKPHGASIIPPPIFYKTDEAEAIAEPKTQLTNYVEKSIMEFVTGKKDIDKDWEAYKKDIENLGFSKYVSTMQKAYDRQYK</sequence>
<dbReference type="EMBL" id="QMFB01000001">
    <property type="protein sequence ID" value="RAV23190.1"/>
    <property type="molecule type" value="Genomic_DNA"/>
</dbReference>
<dbReference type="RefSeq" id="WP_113029301.1">
    <property type="nucleotide sequence ID" value="NZ_QMFB01000001.1"/>
</dbReference>
<evidence type="ECO:0000313" key="4">
    <source>
        <dbReference type="EMBL" id="RAV23190.1"/>
    </source>
</evidence>
<proteinExistence type="predicted"/>
<feature type="chain" id="PRO_5016309748" description="ABC transporter substrate-binding protein" evidence="3">
    <location>
        <begin position="29"/>
        <end position="575"/>
    </location>
</feature>
<dbReference type="SUPFAM" id="SSF53850">
    <property type="entry name" value="Periplasmic binding protein-like II"/>
    <property type="match status" value="1"/>
</dbReference>
<organism evidence="4 5">
    <name type="scientific">Paenibacillus contaminans</name>
    <dbReference type="NCBI Taxonomy" id="450362"/>
    <lineage>
        <taxon>Bacteria</taxon>
        <taxon>Bacillati</taxon>
        <taxon>Bacillota</taxon>
        <taxon>Bacilli</taxon>
        <taxon>Bacillales</taxon>
        <taxon>Paenibacillaceae</taxon>
        <taxon>Paenibacillus</taxon>
    </lineage>
</organism>
<feature type="signal peptide" evidence="3">
    <location>
        <begin position="1"/>
        <end position="28"/>
    </location>
</feature>
<comment type="caution">
    <text evidence="4">The sequence shown here is derived from an EMBL/GenBank/DDBJ whole genome shotgun (WGS) entry which is preliminary data.</text>
</comment>